<keyword evidence="2" id="KW-1185">Reference proteome</keyword>
<dbReference type="Proteomes" id="UP000006701">
    <property type="component" value="Unassembled WGS sequence"/>
</dbReference>
<dbReference type="AlphaFoldDB" id="A1CIL2"/>
<protein>
    <submittedName>
        <fullName evidence="1">Uncharacterized protein</fullName>
    </submittedName>
</protein>
<reference evidence="1 2" key="1">
    <citation type="journal article" date="2008" name="PLoS Genet.">
        <title>Genomic islands in the pathogenic filamentous fungus Aspergillus fumigatus.</title>
        <authorList>
            <person name="Fedorova N.D."/>
            <person name="Khaldi N."/>
            <person name="Joardar V.S."/>
            <person name="Maiti R."/>
            <person name="Amedeo P."/>
            <person name="Anderson M.J."/>
            <person name="Crabtree J."/>
            <person name="Silva J.C."/>
            <person name="Badger J.H."/>
            <person name="Albarraq A."/>
            <person name="Angiuoli S."/>
            <person name="Bussey H."/>
            <person name="Bowyer P."/>
            <person name="Cotty P.J."/>
            <person name="Dyer P.S."/>
            <person name="Egan A."/>
            <person name="Galens K."/>
            <person name="Fraser-Liggett C.M."/>
            <person name="Haas B.J."/>
            <person name="Inman J.M."/>
            <person name="Kent R."/>
            <person name="Lemieux S."/>
            <person name="Malavazi I."/>
            <person name="Orvis J."/>
            <person name="Roemer T."/>
            <person name="Ronning C.M."/>
            <person name="Sundaram J.P."/>
            <person name="Sutton G."/>
            <person name="Turner G."/>
            <person name="Venter J.C."/>
            <person name="White O.R."/>
            <person name="Whitty B.R."/>
            <person name="Youngman P."/>
            <person name="Wolfe K.H."/>
            <person name="Goldman G.H."/>
            <person name="Wortman J.R."/>
            <person name="Jiang B."/>
            <person name="Denning D.W."/>
            <person name="Nierman W.C."/>
        </authorList>
    </citation>
    <scope>NUCLEOTIDE SEQUENCE [LARGE SCALE GENOMIC DNA]</scope>
    <source>
        <strain evidence="2">ATCC 1007 / CBS 513.65 / DSM 816 / NCTC 3887 / NRRL 1</strain>
    </source>
</reference>
<dbReference type="RefSeq" id="XP_001272143.1">
    <property type="nucleotide sequence ID" value="XM_001272142.1"/>
</dbReference>
<dbReference type="KEGG" id="act:ACLA_051890"/>
<dbReference type="EMBL" id="DS027054">
    <property type="protein sequence ID" value="EAW10717.1"/>
    <property type="molecule type" value="Genomic_DNA"/>
</dbReference>
<dbReference type="VEuPathDB" id="FungiDB:ACLA_051890"/>
<dbReference type="GeneID" id="4703626"/>
<evidence type="ECO:0000313" key="1">
    <source>
        <dbReference type="EMBL" id="EAW10717.1"/>
    </source>
</evidence>
<evidence type="ECO:0000313" key="2">
    <source>
        <dbReference type="Proteomes" id="UP000006701"/>
    </source>
</evidence>
<sequence>MNFGDWTWYLLLIKCSCNTPGSDKIRSDLDTHVEGLRYPTSVGHLLHLLRAKTIAVVWTRNKSLRGVET</sequence>
<name>A1CIL2_ASPCL</name>
<gene>
    <name evidence="1" type="ORF">ACLA_051890</name>
</gene>
<proteinExistence type="predicted"/>
<accession>A1CIL2</accession>
<organism evidence="1 2">
    <name type="scientific">Aspergillus clavatus (strain ATCC 1007 / CBS 513.65 / DSM 816 / NCTC 3887 / NRRL 1 / QM 1276 / 107)</name>
    <dbReference type="NCBI Taxonomy" id="344612"/>
    <lineage>
        <taxon>Eukaryota</taxon>
        <taxon>Fungi</taxon>
        <taxon>Dikarya</taxon>
        <taxon>Ascomycota</taxon>
        <taxon>Pezizomycotina</taxon>
        <taxon>Eurotiomycetes</taxon>
        <taxon>Eurotiomycetidae</taxon>
        <taxon>Eurotiales</taxon>
        <taxon>Aspergillaceae</taxon>
        <taxon>Aspergillus</taxon>
        <taxon>Aspergillus subgen. Fumigati</taxon>
    </lineage>
</organism>
<dbReference type="HOGENOM" id="CLU_2775481_0_0_1"/>